<organism evidence="2 3">
    <name type="scientific">Fistulifera solaris</name>
    <name type="common">Oleaginous diatom</name>
    <dbReference type="NCBI Taxonomy" id="1519565"/>
    <lineage>
        <taxon>Eukaryota</taxon>
        <taxon>Sar</taxon>
        <taxon>Stramenopiles</taxon>
        <taxon>Ochrophyta</taxon>
        <taxon>Bacillariophyta</taxon>
        <taxon>Bacillariophyceae</taxon>
        <taxon>Bacillariophycidae</taxon>
        <taxon>Naviculales</taxon>
        <taxon>Naviculaceae</taxon>
        <taxon>Fistulifera</taxon>
    </lineage>
</organism>
<dbReference type="AlphaFoldDB" id="A0A1Z5J7Y8"/>
<evidence type="ECO:0000256" key="1">
    <source>
        <dbReference type="SAM" id="MobiDB-lite"/>
    </source>
</evidence>
<protein>
    <submittedName>
        <fullName evidence="2">Uncharacterized protein</fullName>
    </submittedName>
</protein>
<proteinExistence type="predicted"/>
<gene>
    <name evidence="2" type="ORF">FisN_3Lh292</name>
</gene>
<dbReference type="Proteomes" id="UP000198406">
    <property type="component" value="Unassembled WGS sequence"/>
</dbReference>
<dbReference type="EMBL" id="BDSP01000016">
    <property type="protein sequence ID" value="GAX10103.1"/>
    <property type="molecule type" value="Genomic_DNA"/>
</dbReference>
<sequence length="223" mass="24774">MSSQTDENQAPVANAIDAKRPAETMDEPTAKRACSDTEILDLAEAMQYKAGDRFQVKWEVSSDDKDEVIVHWWSATLLEHDGRTTDSVAIRVLDYDPFPEGGFPNRSQEDVIFLGRDTLANLETGDELTYRVAGSTEDPDEDEILYLKKENVEEIVNSTLEKALAKNSDAWARLSPAQQAVIASGVAEKKKKLLDLLLNFQGGVIKPTDLQAILTKTMQEDSK</sequence>
<reference evidence="2 3" key="1">
    <citation type="journal article" date="2015" name="Plant Cell">
        <title>Oil accumulation by the oleaginous diatom Fistulifera solaris as revealed by the genome and transcriptome.</title>
        <authorList>
            <person name="Tanaka T."/>
            <person name="Maeda Y."/>
            <person name="Veluchamy A."/>
            <person name="Tanaka M."/>
            <person name="Abida H."/>
            <person name="Marechal E."/>
            <person name="Bowler C."/>
            <person name="Muto M."/>
            <person name="Sunaga Y."/>
            <person name="Tanaka M."/>
            <person name="Yoshino T."/>
            <person name="Taniguchi T."/>
            <person name="Fukuda Y."/>
            <person name="Nemoto M."/>
            <person name="Matsumoto M."/>
            <person name="Wong P.S."/>
            <person name="Aburatani S."/>
            <person name="Fujibuchi W."/>
        </authorList>
    </citation>
    <scope>NUCLEOTIDE SEQUENCE [LARGE SCALE GENOMIC DNA]</scope>
    <source>
        <strain evidence="2 3">JPCC DA0580</strain>
    </source>
</reference>
<feature type="compositionally biased region" description="Basic and acidic residues" evidence="1">
    <location>
        <begin position="17"/>
        <end position="33"/>
    </location>
</feature>
<evidence type="ECO:0000313" key="2">
    <source>
        <dbReference type="EMBL" id="GAX10103.1"/>
    </source>
</evidence>
<dbReference type="InParanoid" id="A0A1Z5J7Y8"/>
<name>A0A1Z5J7Y8_FISSO</name>
<keyword evidence="3" id="KW-1185">Reference proteome</keyword>
<accession>A0A1Z5J7Y8</accession>
<feature type="region of interest" description="Disordered" evidence="1">
    <location>
        <begin position="1"/>
        <end position="33"/>
    </location>
</feature>
<dbReference type="OrthoDB" id="197489at2759"/>
<evidence type="ECO:0000313" key="3">
    <source>
        <dbReference type="Proteomes" id="UP000198406"/>
    </source>
</evidence>
<comment type="caution">
    <text evidence="2">The sequence shown here is derived from an EMBL/GenBank/DDBJ whole genome shotgun (WGS) entry which is preliminary data.</text>
</comment>